<comment type="caution">
    <text evidence="1">The sequence shown here is derived from an EMBL/GenBank/DDBJ whole genome shotgun (WGS) entry which is preliminary data.</text>
</comment>
<name>A0A4Q0YTH9_9GAMM</name>
<protein>
    <submittedName>
        <fullName evidence="1">Uncharacterized protein</fullName>
    </submittedName>
</protein>
<organism evidence="1 2">
    <name type="scientific">Veronia nyctiphanis</name>
    <dbReference type="NCBI Taxonomy" id="1278244"/>
    <lineage>
        <taxon>Bacteria</taxon>
        <taxon>Pseudomonadati</taxon>
        <taxon>Pseudomonadota</taxon>
        <taxon>Gammaproteobacteria</taxon>
        <taxon>Vibrionales</taxon>
        <taxon>Vibrionaceae</taxon>
        <taxon>Veronia</taxon>
    </lineage>
</organism>
<evidence type="ECO:0000313" key="2">
    <source>
        <dbReference type="Proteomes" id="UP000290287"/>
    </source>
</evidence>
<dbReference type="Proteomes" id="UP000290287">
    <property type="component" value="Unassembled WGS sequence"/>
</dbReference>
<keyword evidence="2" id="KW-1185">Reference proteome</keyword>
<dbReference type="OrthoDB" id="5917552at2"/>
<gene>
    <name evidence="1" type="ORF">CS022_02850</name>
</gene>
<proteinExistence type="predicted"/>
<reference evidence="1 2" key="1">
    <citation type="submission" date="2017-10" db="EMBL/GenBank/DDBJ databases">
        <title>Nyctiphanis sp. nov., isolated from the stomach of the euphausiid Nyctiphanes simplex (Hansen, 1911) in the Gulf of California.</title>
        <authorList>
            <person name="Gomez-Gil B."/>
            <person name="Aguilar-Mendez M."/>
            <person name="Lopez-Cortes A."/>
            <person name="Gomez-Gutierrez J."/>
            <person name="Roque A."/>
            <person name="Lang E."/>
            <person name="Gonzalez-Castillo A."/>
        </authorList>
    </citation>
    <scope>NUCLEOTIDE SEQUENCE [LARGE SCALE GENOMIC DNA]</scope>
    <source>
        <strain evidence="1 2">CAIM 600</strain>
    </source>
</reference>
<evidence type="ECO:0000313" key="1">
    <source>
        <dbReference type="EMBL" id="RXJ74530.1"/>
    </source>
</evidence>
<dbReference type="EMBL" id="PEIB01000002">
    <property type="protein sequence ID" value="RXJ74530.1"/>
    <property type="molecule type" value="Genomic_DNA"/>
</dbReference>
<dbReference type="AlphaFoldDB" id="A0A4Q0YTH9"/>
<sequence length="72" mass="8144">MGLHEWFCKTCRADTGHEVREQNHYDPKTLALTVAPVGVSEDHTECTCTTCGTVSWVDPVDIFQLYEHDFGD</sequence>
<dbReference type="RefSeq" id="WP_129120999.1">
    <property type="nucleotide sequence ID" value="NZ_PEIB01000002.1"/>
</dbReference>
<accession>A0A4Q0YTH9</accession>